<evidence type="ECO:0000256" key="17">
    <source>
        <dbReference type="ARBA" id="ARBA00049551"/>
    </source>
</evidence>
<keyword evidence="9 18" id="KW-0999">Mitochondrion inner membrane</keyword>
<proteinExistence type="inferred from homology"/>
<keyword evidence="16 18" id="KW-0472">Membrane</keyword>
<protein>
    <recommendedName>
        <fullName evidence="5 18">NADH-ubiquinone oxidoreductase chain 2</fullName>
        <ecNumber evidence="4 18">7.1.1.2</ecNumber>
    </recommendedName>
</protein>
<evidence type="ECO:0000256" key="5">
    <source>
        <dbReference type="ARBA" id="ARBA00021008"/>
    </source>
</evidence>
<evidence type="ECO:0000256" key="11">
    <source>
        <dbReference type="ARBA" id="ARBA00022982"/>
    </source>
</evidence>
<keyword evidence="7 18" id="KW-0679">Respiratory chain</keyword>
<keyword evidence="15 18" id="KW-0496">Mitochondrion</keyword>
<evidence type="ECO:0000259" key="19">
    <source>
        <dbReference type="Pfam" id="PF00361"/>
    </source>
</evidence>
<evidence type="ECO:0000256" key="18">
    <source>
        <dbReference type="RuleBase" id="RU003403"/>
    </source>
</evidence>
<dbReference type="InterPro" id="IPR050175">
    <property type="entry name" value="Complex_I_Subunit_2"/>
</dbReference>
<evidence type="ECO:0000256" key="1">
    <source>
        <dbReference type="ARBA" id="ARBA00003257"/>
    </source>
</evidence>
<comment type="catalytic activity">
    <reaction evidence="17 18">
        <text>a ubiquinone + NADH + 5 H(+)(in) = a ubiquinol + NAD(+) + 4 H(+)(out)</text>
        <dbReference type="Rhea" id="RHEA:29091"/>
        <dbReference type="Rhea" id="RHEA-COMP:9565"/>
        <dbReference type="Rhea" id="RHEA-COMP:9566"/>
        <dbReference type="ChEBI" id="CHEBI:15378"/>
        <dbReference type="ChEBI" id="CHEBI:16389"/>
        <dbReference type="ChEBI" id="CHEBI:17976"/>
        <dbReference type="ChEBI" id="CHEBI:57540"/>
        <dbReference type="ChEBI" id="CHEBI:57945"/>
        <dbReference type="EC" id="7.1.1.2"/>
    </reaction>
</comment>
<evidence type="ECO:0000256" key="7">
    <source>
        <dbReference type="ARBA" id="ARBA00022660"/>
    </source>
</evidence>
<evidence type="ECO:0000256" key="8">
    <source>
        <dbReference type="ARBA" id="ARBA00022692"/>
    </source>
</evidence>
<evidence type="ECO:0000256" key="10">
    <source>
        <dbReference type="ARBA" id="ARBA00022967"/>
    </source>
</evidence>
<keyword evidence="12 18" id="KW-1133">Transmembrane helix</keyword>
<dbReference type="EMBL" id="MW619700">
    <property type="protein sequence ID" value="UPL65985.1"/>
    <property type="molecule type" value="Genomic_DNA"/>
</dbReference>
<feature type="domain" description="NADH:quinone oxidoreductase/Mrp antiporter transmembrane" evidence="19">
    <location>
        <begin position="23"/>
        <end position="278"/>
    </location>
</feature>
<evidence type="ECO:0000256" key="6">
    <source>
        <dbReference type="ARBA" id="ARBA00022448"/>
    </source>
</evidence>
<evidence type="ECO:0000256" key="15">
    <source>
        <dbReference type="ARBA" id="ARBA00023128"/>
    </source>
</evidence>
<evidence type="ECO:0000313" key="20">
    <source>
        <dbReference type="EMBL" id="UPL65985.1"/>
    </source>
</evidence>
<evidence type="ECO:0000256" key="12">
    <source>
        <dbReference type="ARBA" id="ARBA00022989"/>
    </source>
</evidence>
<feature type="transmembrane region" description="Helical" evidence="18">
    <location>
        <begin position="266"/>
        <end position="287"/>
    </location>
</feature>
<dbReference type="PANTHER" id="PTHR46552:SF1">
    <property type="entry name" value="NADH-UBIQUINONE OXIDOREDUCTASE CHAIN 2"/>
    <property type="match status" value="1"/>
</dbReference>
<comment type="subcellular location">
    <subcellularLocation>
        <location evidence="2 18">Mitochondrion inner membrane</location>
        <topology evidence="2 18">Multi-pass membrane protein</topology>
    </subcellularLocation>
</comment>
<dbReference type="AlphaFoldDB" id="A0A8T9ZZS3"/>
<keyword evidence="8 18" id="KW-0812">Transmembrane</keyword>
<accession>A0A8T9ZZS3</accession>
<keyword evidence="10 18" id="KW-1278">Translocase</keyword>
<comment type="function">
    <text evidence="1">Core subunit of the mitochondrial membrane respiratory chain NADH dehydrogenase (Complex I) that is believed to belong to the minimal assembly required for catalysis. Complex I functions in the transfer of electrons from NADH to the respiratory chain. The immediate electron acceptor for the enzyme is believed to be ubiquinone.</text>
</comment>
<name>A0A8T9ZZS3_9HEMI</name>
<evidence type="ECO:0000256" key="2">
    <source>
        <dbReference type="ARBA" id="ARBA00004448"/>
    </source>
</evidence>
<feature type="transmembrane region" description="Helical" evidence="18">
    <location>
        <begin position="308"/>
        <end position="327"/>
    </location>
</feature>
<geneLocation type="mitochondrion" evidence="20"/>
<evidence type="ECO:0000256" key="3">
    <source>
        <dbReference type="ARBA" id="ARBA00007012"/>
    </source>
</evidence>
<evidence type="ECO:0000256" key="9">
    <source>
        <dbReference type="ARBA" id="ARBA00022792"/>
    </source>
</evidence>
<reference evidence="20" key="1">
    <citation type="journal article" date="2022" name="Cladistics">
        <title>Diversification of the phytophagous lineages of true bugs (Insecta: Hemiptera: Heteroptera) shortly after that of the flowering plants.</title>
        <authorList>
            <person name="Ye F."/>
            <person name="Kment P."/>
            <person name="Redei D."/>
            <person name="Luo J.Y."/>
            <person name="Wang Y.H."/>
            <person name="Kuechler S.M."/>
            <person name="Zhang W.W."/>
            <person name="Chen P.P."/>
            <person name="Wu H.Y."/>
            <person name="Wu Y.Z."/>
            <person name="Sun X.Y."/>
            <person name="Ding L."/>
            <person name="Wang Y.R."/>
            <person name="Xie Q."/>
        </authorList>
    </citation>
    <scope>NUCLEOTIDE SEQUENCE</scope>
</reference>
<keyword evidence="11 18" id="KW-0249">Electron transport</keyword>
<organism evidence="20">
    <name type="scientific">Isometopus sp</name>
    <dbReference type="NCBI Taxonomy" id="2931297"/>
    <lineage>
        <taxon>Eukaryota</taxon>
        <taxon>Metazoa</taxon>
        <taxon>Ecdysozoa</taxon>
        <taxon>Arthropoda</taxon>
        <taxon>Hexapoda</taxon>
        <taxon>Insecta</taxon>
        <taxon>Pterygota</taxon>
        <taxon>Neoptera</taxon>
        <taxon>Paraneoptera</taxon>
        <taxon>Hemiptera</taxon>
        <taxon>Heteroptera</taxon>
        <taxon>Panheteroptera</taxon>
        <taxon>Cimicomorpha</taxon>
        <taxon>Miridae</taxon>
        <taxon>Isometopini</taxon>
        <taxon>Isometopus</taxon>
    </lineage>
</organism>
<evidence type="ECO:0000256" key="13">
    <source>
        <dbReference type="ARBA" id="ARBA00023027"/>
    </source>
</evidence>
<comment type="similarity">
    <text evidence="3 18">Belongs to the complex I subunit 2 family.</text>
</comment>
<keyword evidence="13 18" id="KW-0520">NAD</keyword>
<comment type="function">
    <text evidence="18">Core subunit of the mitochondrial membrane respiratory chain NADH dehydrogenase (Complex I) which catalyzes electron transfer from NADH through the respiratory chain, using ubiquinone as an electron acceptor. Essential for the catalytic activity and assembly of complex I.</text>
</comment>
<dbReference type="GO" id="GO:0006120">
    <property type="term" value="P:mitochondrial electron transport, NADH to ubiquinone"/>
    <property type="evidence" value="ECO:0007669"/>
    <property type="project" value="InterPro"/>
</dbReference>
<dbReference type="Pfam" id="PF00361">
    <property type="entry name" value="Proton_antipo_M"/>
    <property type="match status" value="1"/>
</dbReference>
<dbReference type="GO" id="GO:0008137">
    <property type="term" value="F:NADH dehydrogenase (ubiquinone) activity"/>
    <property type="evidence" value="ECO:0007669"/>
    <property type="project" value="UniProtKB-EC"/>
</dbReference>
<dbReference type="GO" id="GO:0005743">
    <property type="term" value="C:mitochondrial inner membrane"/>
    <property type="evidence" value="ECO:0007669"/>
    <property type="project" value="UniProtKB-SubCell"/>
</dbReference>
<feature type="transmembrane region" description="Helical" evidence="18">
    <location>
        <begin position="232"/>
        <end position="254"/>
    </location>
</feature>
<dbReference type="PANTHER" id="PTHR46552">
    <property type="entry name" value="NADH-UBIQUINONE OXIDOREDUCTASE CHAIN 2"/>
    <property type="match status" value="1"/>
</dbReference>
<dbReference type="EC" id="7.1.1.2" evidence="4 18"/>
<dbReference type="PRINTS" id="PR01436">
    <property type="entry name" value="NADHDHGNASE2"/>
</dbReference>
<keyword evidence="14 18" id="KW-0830">Ubiquinone</keyword>
<evidence type="ECO:0000256" key="16">
    <source>
        <dbReference type="ARBA" id="ARBA00023136"/>
    </source>
</evidence>
<feature type="transmembrane region" description="Helical" evidence="18">
    <location>
        <begin position="191"/>
        <end position="211"/>
    </location>
</feature>
<sequence length="328" mass="38739">MKSSSKLLFLSTVIMSTIMMMSSNNLITMWISMEINLLSFIPLISKSNNMSSSETSMTYFMVQSMSSMLFIMSMMISKFMLMTDQGSIMMTMMMMSMMMKLGMPPFHQWFPQIMNKMKWKECLMLMSWQKIAPMYVMTNMMTNKTMYIMIMSTMIGSIMGLNHTSMRKIMAYSSINHMGWMLACSLMNKKSWMLYLTVYTSMILMLCLMMNKYNIYYINQTNMQMKTFTEKMSFTLMMLSMGGMPPMLGFFPKWMVIQYMISSTEMLIIMIMMMSTLVTLFYYMRMINTIMIMNSQSQKWTLMKSDNMLKLLMMNLTLPMIMIVFMFM</sequence>
<dbReference type="InterPro" id="IPR001750">
    <property type="entry name" value="ND/Mrp_TM"/>
</dbReference>
<evidence type="ECO:0000256" key="14">
    <source>
        <dbReference type="ARBA" id="ARBA00023075"/>
    </source>
</evidence>
<evidence type="ECO:0000256" key="4">
    <source>
        <dbReference type="ARBA" id="ARBA00012944"/>
    </source>
</evidence>
<dbReference type="InterPro" id="IPR003917">
    <property type="entry name" value="NADH_UbQ_OxRdtase_chain2"/>
</dbReference>
<keyword evidence="6" id="KW-0813">Transport</keyword>